<dbReference type="PANTHER" id="PTHR48109:SF1">
    <property type="entry name" value="DIHYDROOROTATE DEHYDROGENASE (FUMARATE)"/>
    <property type="match status" value="1"/>
</dbReference>
<evidence type="ECO:0000256" key="2">
    <source>
        <dbReference type="ARBA" id="ARBA00004725"/>
    </source>
</evidence>
<keyword evidence="3" id="KW-0285">Flavoprotein</keyword>
<dbReference type="InterPro" id="IPR005720">
    <property type="entry name" value="Dihydroorotate_DH_cat"/>
</dbReference>
<evidence type="ECO:0000256" key="4">
    <source>
        <dbReference type="ARBA" id="ARBA00022643"/>
    </source>
</evidence>
<comment type="cofactor">
    <cofactor evidence="1">
        <name>FMN</name>
        <dbReference type="ChEBI" id="CHEBI:58210"/>
    </cofactor>
</comment>
<proteinExistence type="predicted"/>
<name>A0A382AEA7_9ZZZZ</name>
<gene>
    <name evidence="8" type="ORF">METZ01_LOCUS152157</name>
</gene>
<dbReference type="Gene3D" id="3.20.20.70">
    <property type="entry name" value="Aldolase class I"/>
    <property type="match status" value="1"/>
</dbReference>
<dbReference type="PANTHER" id="PTHR48109">
    <property type="entry name" value="DIHYDROOROTATE DEHYDROGENASE (QUINONE), MITOCHONDRIAL-RELATED"/>
    <property type="match status" value="1"/>
</dbReference>
<evidence type="ECO:0000256" key="3">
    <source>
        <dbReference type="ARBA" id="ARBA00022630"/>
    </source>
</evidence>
<evidence type="ECO:0000256" key="1">
    <source>
        <dbReference type="ARBA" id="ARBA00001917"/>
    </source>
</evidence>
<sequence>VHIGSLHLKNPVLAASGTFGYGSEYGRFVDVTKLGGIVTKTLTPEPWPGNPPPRAAETASGMLNSIGLQNVGVAAFIKEKLPYLQTLDTALVVNVGGGPLDEFVYVTERLVDCEGIDAFEINMSCPNVAGGLDFSTDPVQAAALVSRLRKLTDLPLIAKLTPNVTDITEVAATVEDAGADAVSAINTIRGMAIDVGTRRPKLGAIMG</sequence>
<feature type="non-terminal residue" evidence="8">
    <location>
        <position position="1"/>
    </location>
</feature>
<dbReference type="InterPro" id="IPR050074">
    <property type="entry name" value="DHO_dehydrogenase"/>
</dbReference>
<dbReference type="SUPFAM" id="SSF51395">
    <property type="entry name" value="FMN-linked oxidoreductases"/>
    <property type="match status" value="1"/>
</dbReference>
<dbReference type="AlphaFoldDB" id="A0A382AEA7"/>
<dbReference type="GO" id="GO:0004152">
    <property type="term" value="F:dihydroorotate dehydrogenase activity"/>
    <property type="evidence" value="ECO:0007669"/>
    <property type="project" value="TreeGrafter"/>
</dbReference>
<evidence type="ECO:0000259" key="7">
    <source>
        <dbReference type="Pfam" id="PF01180"/>
    </source>
</evidence>
<organism evidence="8">
    <name type="scientific">marine metagenome</name>
    <dbReference type="NCBI Taxonomy" id="408172"/>
    <lineage>
        <taxon>unclassified sequences</taxon>
        <taxon>metagenomes</taxon>
        <taxon>ecological metagenomes</taxon>
    </lineage>
</organism>
<dbReference type="GO" id="GO:0006207">
    <property type="term" value="P:'de novo' pyrimidine nucleobase biosynthetic process"/>
    <property type="evidence" value="ECO:0007669"/>
    <property type="project" value="TreeGrafter"/>
</dbReference>
<dbReference type="EMBL" id="UINC01024844">
    <property type="protein sequence ID" value="SVA99303.1"/>
    <property type="molecule type" value="Genomic_DNA"/>
</dbReference>
<feature type="domain" description="Dihydroorotate dehydrogenase catalytic" evidence="7">
    <location>
        <begin position="3"/>
        <end position="202"/>
    </location>
</feature>
<evidence type="ECO:0000256" key="5">
    <source>
        <dbReference type="ARBA" id="ARBA00022975"/>
    </source>
</evidence>
<keyword evidence="6" id="KW-0560">Oxidoreductase</keyword>
<protein>
    <recommendedName>
        <fullName evidence="7">Dihydroorotate dehydrogenase catalytic domain-containing protein</fullName>
    </recommendedName>
</protein>
<reference evidence="8" key="1">
    <citation type="submission" date="2018-05" db="EMBL/GenBank/DDBJ databases">
        <authorList>
            <person name="Lanie J.A."/>
            <person name="Ng W.-L."/>
            <person name="Kazmierczak K.M."/>
            <person name="Andrzejewski T.M."/>
            <person name="Davidsen T.M."/>
            <person name="Wayne K.J."/>
            <person name="Tettelin H."/>
            <person name="Glass J.I."/>
            <person name="Rusch D."/>
            <person name="Podicherti R."/>
            <person name="Tsui H.-C.T."/>
            <person name="Winkler M.E."/>
        </authorList>
    </citation>
    <scope>NUCLEOTIDE SEQUENCE</scope>
</reference>
<dbReference type="Pfam" id="PF01180">
    <property type="entry name" value="DHO_dh"/>
    <property type="match status" value="1"/>
</dbReference>
<evidence type="ECO:0000313" key="8">
    <source>
        <dbReference type="EMBL" id="SVA99303.1"/>
    </source>
</evidence>
<dbReference type="GO" id="GO:0006221">
    <property type="term" value="P:pyrimidine nucleotide biosynthetic process"/>
    <property type="evidence" value="ECO:0007669"/>
    <property type="project" value="UniProtKB-KW"/>
</dbReference>
<accession>A0A382AEA7</accession>
<comment type="pathway">
    <text evidence="2">Pyrimidine metabolism; UMP biosynthesis via de novo pathway.</text>
</comment>
<keyword evidence="5" id="KW-0665">Pyrimidine biosynthesis</keyword>
<keyword evidence="4" id="KW-0288">FMN</keyword>
<dbReference type="GO" id="GO:0005737">
    <property type="term" value="C:cytoplasm"/>
    <property type="evidence" value="ECO:0007669"/>
    <property type="project" value="InterPro"/>
</dbReference>
<feature type="non-terminal residue" evidence="8">
    <location>
        <position position="207"/>
    </location>
</feature>
<evidence type="ECO:0000256" key="6">
    <source>
        <dbReference type="ARBA" id="ARBA00023002"/>
    </source>
</evidence>
<dbReference type="InterPro" id="IPR013785">
    <property type="entry name" value="Aldolase_TIM"/>
</dbReference>